<sequence length="547" mass="59842">MVPLTFAKNSRVCETGEEEEDDGGDEEEATDDGECPGYMQGEVRLPEQQVSNGMKEVRPGSIGCPTNCRTSTPRRVQGTNPHADLREGKEQAGEAEEQTEMRRGEDAGQEIQAANMTASGPHLSGGPTRADEEIAQLVWPEPCSAGRCGDAMTSAEAERGGEFTWIVAVAPKMKERGPHRDRQTFGCNQGQRAASRINRFPEDIFQKTGAMEELVRDPRFPPELIHLLIDNYSIPVACFSKPPGALQLLHVQTTIEHCVTGTVTFLTLFSIVIFTEEALYLSKKVCCPAKMKTLIWSSSAPTVVSVFCCIRLWVPRSMMVVEMAVGAYFAACFYLMMLVIVEGFGGPQAVLKALKGTPMVISTGPCCCCCPCCPRIQMTKHKLRLMILATFQYAFLKTACTFLGLVLDTEGLYDPSDISAGSVALWINTGLGVSTLFALWGLAVLFRQAKGHLKDQNIVGKFVCFQVVLILTALQPSIFSVLANGGQIACSPPFSSKAKSQQMNMQLLIVETFLMTVLVRMFYRKADDRAAYDLVTPPESKAENGSH</sequence>
<keyword evidence="2" id="KW-1185">Reference proteome</keyword>
<reference evidence="1" key="1">
    <citation type="submission" date="2021-08" db="EMBL/GenBank/DDBJ databases">
        <title>The first chromosome-level gecko genome reveals the dynamic sex chromosomes of Neotropical dwarf geckos (Sphaerodactylidae: Sphaerodactylus).</title>
        <authorList>
            <person name="Pinto B.J."/>
            <person name="Keating S.E."/>
            <person name="Gamble T."/>
        </authorList>
    </citation>
    <scope>NUCLEOTIDE SEQUENCE</scope>
    <source>
        <strain evidence="1">TG3544</strain>
    </source>
</reference>
<dbReference type="Proteomes" id="UP000827872">
    <property type="component" value="Linkage Group LG06"/>
</dbReference>
<comment type="caution">
    <text evidence="1">The sequence shown here is derived from an EMBL/GenBank/DDBJ whole genome shotgun (WGS) entry which is preliminary data.</text>
</comment>
<dbReference type="EMBL" id="CM037619">
    <property type="protein sequence ID" value="KAH8006259.1"/>
    <property type="molecule type" value="Genomic_DNA"/>
</dbReference>
<organism evidence="1 2">
    <name type="scientific">Sphaerodactylus townsendi</name>
    <dbReference type="NCBI Taxonomy" id="933632"/>
    <lineage>
        <taxon>Eukaryota</taxon>
        <taxon>Metazoa</taxon>
        <taxon>Chordata</taxon>
        <taxon>Craniata</taxon>
        <taxon>Vertebrata</taxon>
        <taxon>Euteleostomi</taxon>
        <taxon>Lepidosauria</taxon>
        <taxon>Squamata</taxon>
        <taxon>Bifurcata</taxon>
        <taxon>Gekkota</taxon>
        <taxon>Sphaerodactylidae</taxon>
        <taxon>Sphaerodactylus</taxon>
    </lineage>
</organism>
<accession>A0ACB8FLQ1</accession>
<name>A0ACB8FLQ1_9SAUR</name>
<evidence type="ECO:0000313" key="2">
    <source>
        <dbReference type="Proteomes" id="UP000827872"/>
    </source>
</evidence>
<evidence type="ECO:0000313" key="1">
    <source>
        <dbReference type="EMBL" id="KAH8006259.1"/>
    </source>
</evidence>
<gene>
    <name evidence="1" type="ORF">K3G42_001099</name>
</gene>
<proteinExistence type="predicted"/>
<protein>
    <submittedName>
        <fullName evidence="1">Uncharacterized protein</fullName>
    </submittedName>
</protein>